<dbReference type="EMBL" id="FNFD01000023">
    <property type="protein sequence ID" value="SDL52099.1"/>
    <property type="molecule type" value="Genomic_DNA"/>
</dbReference>
<organism evidence="2 3">
    <name type="scientific">Pseudomonas indica</name>
    <dbReference type="NCBI Taxonomy" id="137658"/>
    <lineage>
        <taxon>Bacteria</taxon>
        <taxon>Pseudomonadati</taxon>
        <taxon>Pseudomonadota</taxon>
        <taxon>Gammaproteobacteria</taxon>
        <taxon>Pseudomonadales</taxon>
        <taxon>Pseudomonadaceae</taxon>
        <taxon>Pseudomonas</taxon>
    </lineage>
</organism>
<keyword evidence="1" id="KW-0812">Transmembrane</keyword>
<feature type="transmembrane region" description="Helical" evidence="1">
    <location>
        <begin position="6"/>
        <end position="31"/>
    </location>
</feature>
<keyword evidence="1" id="KW-0472">Membrane</keyword>
<dbReference type="OrthoDB" id="9913267at2"/>
<evidence type="ECO:0000313" key="2">
    <source>
        <dbReference type="EMBL" id="SDL52099.1"/>
    </source>
</evidence>
<dbReference type="Proteomes" id="UP000198706">
    <property type="component" value="Unassembled WGS sequence"/>
</dbReference>
<dbReference type="STRING" id="137658.SAMN05216186_12310"/>
<protein>
    <submittedName>
        <fullName evidence="2">Uncharacterized protein</fullName>
    </submittedName>
</protein>
<feature type="transmembrane region" description="Helical" evidence="1">
    <location>
        <begin position="77"/>
        <end position="102"/>
    </location>
</feature>
<evidence type="ECO:0000313" key="3">
    <source>
        <dbReference type="Proteomes" id="UP000198706"/>
    </source>
</evidence>
<sequence>MGSYSFWSALVGYAGSLPLLLVWLAGGALALAHWRQRPRVSLLCFLSMALMLVWFVTQAALYAVLPQLLENATDMVWVYAALGALGSLVSACGFGLLLWALFGRHEA</sequence>
<accession>A0A1G9KR14</accession>
<dbReference type="RefSeq" id="WP_084339197.1">
    <property type="nucleotide sequence ID" value="NZ_CBKZNZ010000094.1"/>
</dbReference>
<proteinExistence type="predicted"/>
<evidence type="ECO:0000256" key="1">
    <source>
        <dbReference type="SAM" id="Phobius"/>
    </source>
</evidence>
<keyword evidence="3" id="KW-1185">Reference proteome</keyword>
<feature type="transmembrane region" description="Helical" evidence="1">
    <location>
        <begin position="43"/>
        <end position="65"/>
    </location>
</feature>
<reference evidence="2 3" key="1">
    <citation type="submission" date="2016-10" db="EMBL/GenBank/DDBJ databases">
        <authorList>
            <person name="de Groot N.N."/>
        </authorList>
    </citation>
    <scope>NUCLEOTIDE SEQUENCE [LARGE SCALE GENOMIC DNA]</scope>
    <source>
        <strain evidence="2 3">JCM 21544</strain>
    </source>
</reference>
<gene>
    <name evidence="2" type="ORF">SAMN05216186_12310</name>
</gene>
<dbReference type="AlphaFoldDB" id="A0A1G9KR14"/>
<keyword evidence="1" id="KW-1133">Transmembrane helix</keyword>
<name>A0A1G9KR14_9PSED</name>